<dbReference type="Pfam" id="PF12419">
    <property type="entry name" value="DUF3670"/>
    <property type="match status" value="1"/>
</dbReference>
<dbReference type="AlphaFoldDB" id="F8DZH4"/>
<sequence length="1032" mass="113855">MWIERVAGHRIVTDLSELTNDDLPWVLLRELRKFSYRHNKNLWLATPKGRLRQVGVPVAALEPERAVHFLHILCEYVNETSGEAAGLSAETIYICDLFAFIDALVRSGRVLIGVENVDDLWFPRWTLAPGDHQETIAEFDRAAPGVITKNAPREPEENMGPAAQFADGIAHWIALHYLQRDRFLDGDLKNDFVRSLVSGNAAKRVAGSTVAHLNRWRSTAVQESFKLILILSEPDDASGEGLDEPTWRLDLGYSVSSSAVRPAVAAEVPENLKKAFQTQFERAQAVWKPLVENAAAVQSWMQTGMWMPTADLLSGDFARDRMLGLSLTAEDVVDLLSHGVEALRAVGVDVMVPRGWTRVQPSVRAKAIPVGQGPGSGKLGLDQLLDFSIDIALEGHELTEQEQHALLESASNVVQLGGHYVYLDRSALQRARQWISTITGEDTEESLIEGPTKVTLRDVLAADALDVGESGAEHALTLEAEGWVRRLLGGDTTISPMRSVTVPETVVTPLRDHQRRGVNWLAWMSEHGIGAVLADDMGLGKTLQILALIAWEKSLLGANKVEAETGVETQDPDNIASRPGPTLVVAPTSVVEAWKAEAGRHAPSLEVLVDHGRVMEDAKFATIAPKTDVVVTTYGRVQRNTERYRNVEWRRVVADEAQAIKNPVAKQTQAIKTLPAAHRIALTGTPVENRLADLYSLIDFVNPGLLGSAAAFQNRVAIPIERYGDEEARLKLRRIVSPFLLRRLKTDIEIGLDLPAKTEIVEKVPLSPEQATLYKAYIDDIEQRLRDRSQDRRGNILGALVRIKQICNHPAHFAGDGSALLKEGEHRSGKVKRAFEILEQAQREGRKALIFTQFPTFGTMLLPELERIFGQPIPMLHGGVPRKKRADMVRQFQLPGEQGPPAMVLSVRAGGTGITLTEASVVVHIDRWWNPAVEDQATDRAYRIGQNRDVTVYKLVAEGTLDERINDIIQSKRELAGGIIGAGEGWIASLGDDELAELWRLRTATREARGASNEKEPPVAPEGGQEVKGEER</sequence>
<keyword evidence="5" id="KW-0347">Helicase</keyword>
<evidence type="ECO:0000313" key="6">
    <source>
        <dbReference type="Proteomes" id="UP000000492"/>
    </source>
</evidence>
<dbReference type="InterPro" id="IPR050496">
    <property type="entry name" value="SNF2_RAD54_helicase_repair"/>
</dbReference>
<feature type="compositionally biased region" description="Basic and acidic residues" evidence="2">
    <location>
        <begin position="1006"/>
        <end position="1017"/>
    </location>
</feature>
<dbReference type="GO" id="GO:0016787">
    <property type="term" value="F:hydrolase activity"/>
    <property type="evidence" value="ECO:0007669"/>
    <property type="project" value="UniProtKB-KW"/>
</dbReference>
<dbReference type="InterPro" id="IPR027417">
    <property type="entry name" value="P-loop_NTPase"/>
</dbReference>
<dbReference type="PANTHER" id="PTHR45629:SF7">
    <property type="entry name" value="DNA EXCISION REPAIR PROTEIN ERCC-6-RELATED"/>
    <property type="match status" value="1"/>
</dbReference>
<dbReference type="CDD" id="cd18793">
    <property type="entry name" value="SF2_C_SNF"/>
    <property type="match status" value="1"/>
</dbReference>
<feature type="domain" description="Helicase ATP-binding" evidence="3">
    <location>
        <begin position="522"/>
        <end position="704"/>
    </location>
</feature>
<accession>F8DZH4</accession>
<dbReference type="eggNOG" id="COG0553">
    <property type="taxonomic scope" value="Bacteria"/>
</dbReference>
<dbReference type="InterPro" id="IPR049730">
    <property type="entry name" value="SNF2/RAD54-like_C"/>
</dbReference>
<dbReference type="SMART" id="SM00487">
    <property type="entry name" value="DEXDc"/>
    <property type="match status" value="1"/>
</dbReference>
<dbReference type="EMBL" id="CP002857">
    <property type="protein sequence ID" value="AEI09793.1"/>
    <property type="molecule type" value="Genomic_DNA"/>
</dbReference>
<gene>
    <name evidence="5" type="primary">helZ</name>
    <name evidence="5" type="ordered locus">CRES_1439</name>
</gene>
<evidence type="ECO:0000259" key="3">
    <source>
        <dbReference type="PROSITE" id="PS51192"/>
    </source>
</evidence>
<evidence type="ECO:0000259" key="4">
    <source>
        <dbReference type="PROSITE" id="PS51194"/>
    </source>
</evidence>
<dbReference type="GO" id="GO:0015616">
    <property type="term" value="F:DNA translocase activity"/>
    <property type="evidence" value="ECO:0007669"/>
    <property type="project" value="TreeGrafter"/>
</dbReference>
<evidence type="ECO:0000256" key="2">
    <source>
        <dbReference type="SAM" id="MobiDB-lite"/>
    </source>
</evidence>
<evidence type="ECO:0000256" key="1">
    <source>
        <dbReference type="ARBA" id="ARBA00022801"/>
    </source>
</evidence>
<proteinExistence type="predicted"/>
<dbReference type="InterPro" id="IPR014001">
    <property type="entry name" value="Helicase_ATP-bd"/>
</dbReference>
<dbReference type="InterPro" id="IPR038718">
    <property type="entry name" value="SNF2-like_sf"/>
</dbReference>
<dbReference type="STRING" id="662755.CRES_1439"/>
<dbReference type="Pfam" id="PF00176">
    <property type="entry name" value="SNF2-rel_dom"/>
    <property type="match status" value="1"/>
</dbReference>
<protein>
    <submittedName>
        <fullName evidence="5">DNA/RNA helicase</fullName>
    </submittedName>
</protein>
<dbReference type="Proteomes" id="UP000000492">
    <property type="component" value="Chromosome"/>
</dbReference>
<dbReference type="SMART" id="SM00490">
    <property type="entry name" value="HELICc"/>
    <property type="match status" value="1"/>
</dbReference>
<dbReference type="GO" id="GO:0005524">
    <property type="term" value="F:ATP binding"/>
    <property type="evidence" value="ECO:0007669"/>
    <property type="project" value="InterPro"/>
</dbReference>
<evidence type="ECO:0000313" key="5">
    <source>
        <dbReference type="EMBL" id="AEI09793.1"/>
    </source>
</evidence>
<keyword evidence="6" id="KW-1185">Reference proteome</keyword>
<dbReference type="Gene3D" id="3.40.50.10810">
    <property type="entry name" value="Tandem AAA-ATPase domain"/>
    <property type="match status" value="1"/>
</dbReference>
<keyword evidence="5" id="KW-0547">Nucleotide-binding</keyword>
<dbReference type="InterPro" id="IPR022138">
    <property type="entry name" value="DUF3670"/>
</dbReference>
<dbReference type="KEGG" id="crd:CRES_1439"/>
<dbReference type="GO" id="GO:0004386">
    <property type="term" value="F:helicase activity"/>
    <property type="evidence" value="ECO:0007669"/>
    <property type="project" value="UniProtKB-KW"/>
</dbReference>
<organism evidence="5 6">
    <name type="scientific">Corynebacterium resistens (strain DSM 45100 / JCM 12819 / GTC 2026 / SICGH 158)</name>
    <dbReference type="NCBI Taxonomy" id="662755"/>
    <lineage>
        <taxon>Bacteria</taxon>
        <taxon>Bacillati</taxon>
        <taxon>Actinomycetota</taxon>
        <taxon>Actinomycetes</taxon>
        <taxon>Mycobacteriales</taxon>
        <taxon>Corynebacteriaceae</taxon>
        <taxon>Corynebacterium</taxon>
    </lineage>
</organism>
<dbReference type="SUPFAM" id="SSF52540">
    <property type="entry name" value="P-loop containing nucleoside triphosphate hydrolases"/>
    <property type="match status" value="2"/>
</dbReference>
<feature type="region of interest" description="Disordered" evidence="2">
    <location>
        <begin position="1006"/>
        <end position="1032"/>
    </location>
</feature>
<keyword evidence="5" id="KW-0067">ATP-binding</keyword>
<dbReference type="Gene3D" id="3.40.50.300">
    <property type="entry name" value="P-loop containing nucleotide triphosphate hydrolases"/>
    <property type="match status" value="1"/>
</dbReference>
<dbReference type="PANTHER" id="PTHR45629">
    <property type="entry name" value="SNF2/RAD54 FAMILY MEMBER"/>
    <property type="match status" value="1"/>
</dbReference>
<dbReference type="Pfam" id="PF00271">
    <property type="entry name" value="Helicase_C"/>
    <property type="match status" value="1"/>
</dbReference>
<dbReference type="PROSITE" id="PS51194">
    <property type="entry name" value="HELICASE_CTER"/>
    <property type="match status" value="1"/>
</dbReference>
<feature type="domain" description="Helicase C-terminal" evidence="4">
    <location>
        <begin position="830"/>
        <end position="987"/>
    </location>
</feature>
<dbReference type="InterPro" id="IPR001650">
    <property type="entry name" value="Helicase_C-like"/>
</dbReference>
<name>F8DZH4_CORRG</name>
<dbReference type="PROSITE" id="PS51192">
    <property type="entry name" value="HELICASE_ATP_BIND_1"/>
    <property type="match status" value="1"/>
</dbReference>
<dbReference type="HOGENOM" id="CLU_000315_21_8_11"/>
<keyword evidence="1" id="KW-0378">Hydrolase</keyword>
<reference evidence="5 6" key="1">
    <citation type="journal article" date="2012" name="BMC Genomics">
        <title>Complete genome sequence, lifestyle, and multi-drug resistance of the human pathogen Corynebacterium resistens DSM 45100 isolated from blood samples of a leukemia patient.</title>
        <authorList>
            <person name="Schroder J."/>
            <person name="Maus I."/>
            <person name="Meyer K."/>
            <person name="Wordemann S."/>
            <person name="Blom J."/>
            <person name="Jaenicke S."/>
            <person name="Schneider J."/>
            <person name="Trost E."/>
            <person name="Tauch A."/>
        </authorList>
    </citation>
    <scope>NUCLEOTIDE SEQUENCE [LARGE SCALE GENOMIC DNA]</scope>
    <source>
        <strain evidence="6">DSM 45100 / JCM 12819 / CCUG 50093 / GTC 2026 / SICGH 158</strain>
    </source>
</reference>
<dbReference type="InterPro" id="IPR000330">
    <property type="entry name" value="SNF2_N"/>
</dbReference>